<sequence length="162" mass="17740">MPRSRPGCTSSTFVRACSRCRVSRDDEPRARRALTLLHRVVALIGSMAALLVMNTAPAAAVGPVLIDHVSWGATSLGRTLRIYPTVLGRTYDKPDGADVAWVEVVALAPDAQTPGMRMQFDCHWYGRVFIPDKPSWNLEPWRPQVDEGLMAASRCNPGGPEV</sequence>
<name>A0A4R5PBU1_9MYCO</name>
<organism evidence="2 3">
    <name type="scientific">Mycobacteroides franklinii</name>
    <dbReference type="NCBI Taxonomy" id="948102"/>
    <lineage>
        <taxon>Bacteria</taxon>
        <taxon>Bacillati</taxon>
        <taxon>Actinomycetota</taxon>
        <taxon>Actinomycetes</taxon>
        <taxon>Mycobacteriales</taxon>
        <taxon>Mycobacteriaceae</taxon>
        <taxon>Mycobacteroides</taxon>
    </lineage>
</organism>
<reference evidence="2 3" key="1">
    <citation type="journal article" date="2019" name="Sci. Rep.">
        <title>Extended insight into the Mycobacterium chelonae-abscessus complex through whole genome sequencing of Mycobacterium salmoniphilum outbreak and Mycobacterium salmoniphilum-like strains.</title>
        <authorList>
            <person name="Behra P.R.K."/>
            <person name="Das S."/>
            <person name="Pettersson B.M.F."/>
            <person name="Shirreff L."/>
            <person name="DuCote T."/>
            <person name="Jacobsson K.G."/>
            <person name="Ennis D.G."/>
            <person name="Kirsebom L.A."/>
        </authorList>
    </citation>
    <scope>NUCLEOTIDE SEQUENCE [LARGE SCALE GENOMIC DNA]</scope>
    <source>
        <strain evidence="2 3">DSM 45524</strain>
    </source>
</reference>
<keyword evidence="1" id="KW-0472">Membrane</keyword>
<comment type="caution">
    <text evidence="2">The sequence shown here is derived from an EMBL/GenBank/DDBJ whole genome shotgun (WGS) entry which is preliminary data.</text>
</comment>
<accession>A0A4R5PBU1</accession>
<gene>
    <name evidence="2" type="ORF">EJ571_09195</name>
</gene>
<evidence type="ECO:0000313" key="3">
    <source>
        <dbReference type="Proteomes" id="UP000295627"/>
    </source>
</evidence>
<evidence type="ECO:0000256" key="1">
    <source>
        <dbReference type="SAM" id="Phobius"/>
    </source>
</evidence>
<feature type="transmembrane region" description="Helical" evidence="1">
    <location>
        <begin position="33"/>
        <end position="53"/>
    </location>
</feature>
<protein>
    <submittedName>
        <fullName evidence="2">DUF2599 domain-containing protein</fullName>
    </submittedName>
</protein>
<evidence type="ECO:0000313" key="2">
    <source>
        <dbReference type="EMBL" id="TDH22111.1"/>
    </source>
</evidence>
<dbReference type="EMBL" id="RXLR01000014">
    <property type="protein sequence ID" value="TDH22111.1"/>
    <property type="molecule type" value="Genomic_DNA"/>
</dbReference>
<dbReference type="Pfam" id="PF10783">
    <property type="entry name" value="DUF2599"/>
    <property type="match status" value="1"/>
</dbReference>
<dbReference type="Proteomes" id="UP000295627">
    <property type="component" value="Unassembled WGS sequence"/>
</dbReference>
<keyword evidence="1" id="KW-1133">Transmembrane helix</keyword>
<proteinExistence type="predicted"/>
<keyword evidence="1" id="KW-0812">Transmembrane</keyword>
<dbReference type="AlphaFoldDB" id="A0A4R5PBU1"/>
<dbReference type="InterPro" id="IPR019719">
    <property type="entry name" value="DUF2599"/>
</dbReference>